<dbReference type="PANTHER" id="PTHR45913">
    <property type="entry name" value="EPM2A-INTERACTING PROTEIN 1"/>
    <property type="match status" value="1"/>
</dbReference>
<dbReference type="OrthoDB" id="6609155at2759"/>
<gene>
    <name evidence="2" type="ORF">CINCED_3A001275</name>
</gene>
<evidence type="ECO:0000313" key="2">
    <source>
        <dbReference type="EMBL" id="VVC38750.1"/>
    </source>
</evidence>
<evidence type="ECO:0000256" key="1">
    <source>
        <dbReference type="SAM" id="MobiDB-lite"/>
    </source>
</evidence>
<accession>A0A5E4N446</accession>
<organism evidence="2 3">
    <name type="scientific">Cinara cedri</name>
    <dbReference type="NCBI Taxonomy" id="506608"/>
    <lineage>
        <taxon>Eukaryota</taxon>
        <taxon>Metazoa</taxon>
        <taxon>Ecdysozoa</taxon>
        <taxon>Arthropoda</taxon>
        <taxon>Hexapoda</taxon>
        <taxon>Insecta</taxon>
        <taxon>Pterygota</taxon>
        <taxon>Neoptera</taxon>
        <taxon>Paraneoptera</taxon>
        <taxon>Hemiptera</taxon>
        <taxon>Sternorrhyncha</taxon>
        <taxon>Aphidomorpha</taxon>
        <taxon>Aphidoidea</taxon>
        <taxon>Aphididae</taxon>
        <taxon>Lachninae</taxon>
        <taxon>Cinara</taxon>
    </lineage>
</organism>
<keyword evidence="3" id="KW-1185">Reference proteome</keyword>
<dbReference type="EMBL" id="CABPRJ010001495">
    <property type="protein sequence ID" value="VVC38750.1"/>
    <property type="molecule type" value="Genomic_DNA"/>
</dbReference>
<dbReference type="Proteomes" id="UP000325440">
    <property type="component" value="Unassembled WGS sequence"/>
</dbReference>
<protein>
    <submittedName>
        <fullName evidence="2">Uncharacterized protein</fullName>
    </submittedName>
</protein>
<feature type="region of interest" description="Disordered" evidence="1">
    <location>
        <begin position="338"/>
        <end position="361"/>
    </location>
</feature>
<name>A0A5E4N446_9HEMI</name>
<dbReference type="PANTHER" id="PTHR45913:SF5">
    <property type="entry name" value="GENERAL TRANSCRIPTION FACTOR II-I REPEAT DOMAIN-CONTAINING PROTEIN 2A-LIKE PROTEIN"/>
    <property type="match status" value="1"/>
</dbReference>
<reference evidence="2 3" key="1">
    <citation type="submission" date="2019-08" db="EMBL/GenBank/DDBJ databases">
        <authorList>
            <person name="Alioto T."/>
            <person name="Alioto T."/>
            <person name="Gomez Garrido J."/>
        </authorList>
    </citation>
    <scope>NUCLEOTIDE SEQUENCE [LARGE SCALE GENOMIC DNA]</scope>
</reference>
<evidence type="ECO:0000313" key="3">
    <source>
        <dbReference type="Proteomes" id="UP000325440"/>
    </source>
</evidence>
<proteinExistence type="predicted"/>
<dbReference type="AlphaFoldDB" id="A0A5E4N446"/>
<sequence length="383" mass="43363">MDFASKMDSGDGIKRRKVIKVNDLGQGSATCGPRAACGPCSVNELCPEKIKLFEEISFSTRTCVRRTEELGSNIFSQLKGIIIPSLDCFSIVIDNSTDISDTAQILIFRRGIDKEFNVYNELVDICSIKGTTTGEDIFKNIENSFEKLGLSLKKLTNITTDRGKNMSGINKGFALCSKVLAWKNIIDTIVPTLNYIRKNRLAHRRFQQFLDNVEAEYGDVIYFTEVRWLRKHIPQLSDKNWILDLAFLTDITIFLNELNVKLQGMEKLLPDIFSDFYSIDFKIKLFQNLFVVDIDDVESCLQMEIIELQSEESLKTAFHDGHNLFQFYSNSDEIISSLQNEESDDSSSDESMGTPKGPTSTEALAAFETGLEWFEKQAECCPT</sequence>